<keyword evidence="3" id="KW-0812">Transmembrane</keyword>
<feature type="transmembrane region" description="Helical" evidence="3">
    <location>
        <begin position="21"/>
        <end position="39"/>
    </location>
</feature>
<feature type="domain" description="YknX-like C-terminal permuted SH3-like" evidence="4">
    <location>
        <begin position="363"/>
        <end position="408"/>
    </location>
</feature>
<evidence type="ECO:0000256" key="2">
    <source>
        <dbReference type="SAM" id="Coils"/>
    </source>
</evidence>
<dbReference type="PANTHER" id="PTHR30097:SF4">
    <property type="entry name" value="SLR6042 PROTEIN"/>
    <property type="match status" value="1"/>
</dbReference>
<keyword evidence="2" id="KW-0175">Coiled coil</keyword>
<dbReference type="InterPro" id="IPR058637">
    <property type="entry name" value="YknX-like_C"/>
</dbReference>
<dbReference type="RefSeq" id="WP_168881262.1">
    <property type="nucleotide sequence ID" value="NZ_JABAIL010000002.1"/>
</dbReference>
<dbReference type="Gene3D" id="1.10.287.470">
    <property type="entry name" value="Helix hairpin bin"/>
    <property type="match status" value="1"/>
</dbReference>
<dbReference type="GO" id="GO:0030313">
    <property type="term" value="C:cell envelope"/>
    <property type="evidence" value="ECO:0007669"/>
    <property type="project" value="TreeGrafter"/>
</dbReference>
<dbReference type="InterPro" id="IPR051909">
    <property type="entry name" value="MFP_Cation_Efflux"/>
</dbReference>
<protein>
    <submittedName>
        <fullName evidence="5">HlyD family efflux transporter periplasmic adaptor subunit</fullName>
    </submittedName>
</protein>
<evidence type="ECO:0000256" key="1">
    <source>
        <dbReference type="ARBA" id="ARBA00022448"/>
    </source>
</evidence>
<keyword evidence="1" id="KW-0813">Transport</keyword>
<dbReference type="Pfam" id="PF25989">
    <property type="entry name" value="YknX_C"/>
    <property type="match status" value="1"/>
</dbReference>
<comment type="caution">
    <text evidence="5">The sequence shown here is derived from an EMBL/GenBank/DDBJ whole genome shotgun (WGS) entry which is preliminary data.</text>
</comment>
<proteinExistence type="predicted"/>
<evidence type="ECO:0000313" key="5">
    <source>
        <dbReference type="EMBL" id="NLR90536.1"/>
    </source>
</evidence>
<name>A0A7X8SHW5_9BACT</name>
<evidence type="ECO:0000313" key="6">
    <source>
        <dbReference type="Proteomes" id="UP000585050"/>
    </source>
</evidence>
<reference evidence="5 6" key="1">
    <citation type="submission" date="2020-04" db="EMBL/GenBank/DDBJ databases">
        <title>Flammeovirga sp. SR4, a novel species isolated from seawater.</title>
        <authorList>
            <person name="Wang X."/>
        </authorList>
    </citation>
    <scope>NUCLEOTIDE SEQUENCE [LARGE SCALE GENOMIC DNA]</scope>
    <source>
        <strain evidence="5 6">SR4</strain>
    </source>
</reference>
<evidence type="ECO:0000256" key="3">
    <source>
        <dbReference type="SAM" id="Phobius"/>
    </source>
</evidence>
<gene>
    <name evidence="5" type="ORF">HGP29_04930</name>
</gene>
<dbReference type="GO" id="GO:0060003">
    <property type="term" value="P:copper ion export"/>
    <property type="evidence" value="ECO:0007669"/>
    <property type="project" value="TreeGrafter"/>
</dbReference>
<dbReference type="GO" id="GO:0015679">
    <property type="term" value="P:plasma membrane copper ion transport"/>
    <property type="evidence" value="ECO:0007669"/>
    <property type="project" value="TreeGrafter"/>
</dbReference>
<keyword evidence="3" id="KW-1133">Transmembrane helix</keyword>
<organism evidence="5 6">
    <name type="scientific">Flammeovirga agarivorans</name>
    <dbReference type="NCBI Taxonomy" id="2726742"/>
    <lineage>
        <taxon>Bacteria</taxon>
        <taxon>Pseudomonadati</taxon>
        <taxon>Bacteroidota</taxon>
        <taxon>Cytophagia</taxon>
        <taxon>Cytophagales</taxon>
        <taxon>Flammeovirgaceae</taxon>
        <taxon>Flammeovirga</taxon>
    </lineage>
</organism>
<keyword evidence="6" id="KW-1185">Reference proteome</keyword>
<dbReference type="Proteomes" id="UP000585050">
    <property type="component" value="Unassembled WGS sequence"/>
</dbReference>
<evidence type="ECO:0000259" key="4">
    <source>
        <dbReference type="Pfam" id="PF25989"/>
    </source>
</evidence>
<dbReference type="PANTHER" id="PTHR30097">
    <property type="entry name" value="CATION EFFLUX SYSTEM PROTEIN CUSB"/>
    <property type="match status" value="1"/>
</dbReference>
<accession>A0A7X8SHW5</accession>
<dbReference type="AlphaFoldDB" id="A0A7X8SHW5"/>
<dbReference type="Gene3D" id="2.40.50.100">
    <property type="match status" value="1"/>
</dbReference>
<feature type="coiled-coil region" evidence="2">
    <location>
        <begin position="208"/>
        <end position="239"/>
    </location>
</feature>
<dbReference type="Gene3D" id="2.40.30.170">
    <property type="match status" value="1"/>
</dbReference>
<dbReference type="Gene3D" id="2.40.420.20">
    <property type="match status" value="1"/>
</dbReference>
<sequence length="415" mass="46493">MDRLISQQEKKREKKVSYLKVASGVIILCGALYFINHFLSKSIDRNDILIDVVEKGDVSLTIRGTGKIEPTIQKAITSPFSSFIESTNTYLGQEIKGDQPLLTINTAEAENQLMAMIDEADIKRSHINKEKLRLSKELFNLKKDTEINQLQLQRREEELKSEEKLLSIGGSTAENVQQAKTLLSVERLKQEQLAHDLLIKEKAITQEIRTLELALSIQIKNIKEQERKLEKAKAKAGMNGVITYLNDKVGASISEGEVLARVANMEQFRIRGRVSDQYVSVLSIGMDVIANTSKAAYVGSISSISPSSDNGMITVFIQLEEQKGLELLRPDMVTDLSIIREQHQNVLRVKNKGAFKGKLVEEVFLVKNGQAQKVKVKTGYRNAEWVEVQSALNEGDSVIISPTDKFKNVPQININ</sequence>
<keyword evidence="3" id="KW-0472">Membrane</keyword>
<dbReference type="EMBL" id="JABAIL010000002">
    <property type="protein sequence ID" value="NLR90536.1"/>
    <property type="molecule type" value="Genomic_DNA"/>
</dbReference>